<feature type="region of interest" description="Disordered" evidence="1">
    <location>
        <begin position="1"/>
        <end position="85"/>
    </location>
</feature>
<reference evidence="2 4" key="1">
    <citation type="journal article" date="2014" name="BMC Genomics">
        <title>Genome sequence of Anopheles sinensis provides insight into genetics basis of mosquito competence for malaria parasites.</title>
        <authorList>
            <person name="Zhou D."/>
            <person name="Zhang D."/>
            <person name="Ding G."/>
            <person name="Shi L."/>
            <person name="Hou Q."/>
            <person name="Ye Y."/>
            <person name="Xu Y."/>
            <person name="Zhou H."/>
            <person name="Xiong C."/>
            <person name="Li S."/>
            <person name="Yu J."/>
            <person name="Hong S."/>
            <person name="Yu X."/>
            <person name="Zou P."/>
            <person name="Chen C."/>
            <person name="Chang X."/>
            <person name="Wang W."/>
            <person name="Lv Y."/>
            <person name="Sun Y."/>
            <person name="Ma L."/>
            <person name="Shen B."/>
            <person name="Zhu C."/>
        </authorList>
    </citation>
    <scope>NUCLEOTIDE SEQUENCE [LARGE SCALE GENOMIC DNA]</scope>
</reference>
<protein>
    <submittedName>
        <fullName evidence="2 3">Uncharacterized protein</fullName>
    </submittedName>
</protein>
<reference evidence="3" key="2">
    <citation type="submission" date="2020-05" db="UniProtKB">
        <authorList>
            <consortium name="EnsemblMetazoa"/>
        </authorList>
    </citation>
    <scope>IDENTIFICATION</scope>
</reference>
<keyword evidence="4" id="KW-1185">Reference proteome</keyword>
<evidence type="ECO:0000313" key="4">
    <source>
        <dbReference type="Proteomes" id="UP000030765"/>
    </source>
</evidence>
<sequence length="85" mass="9430">MTVDEAMRQTFRPNTNHLPKPSTSARSQLRADRFSVDDRVTQHDPGASSYFPRSEEGRARPSSAATLATLTFPRHSAPNMTKKSA</sequence>
<organism evidence="2">
    <name type="scientific">Anopheles sinensis</name>
    <name type="common">Mosquito</name>
    <dbReference type="NCBI Taxonomy" id="74873"/>
    <lineage>
        <taxon>Eukaryota</taxon>
        <taxon>Metazoa</taxon>
        <taxon>Ecdysozoa</taxon>
        <taxon>Arthropoda</taxon>
        <taxon>Hexapoda</taxon>
        <taxon>Insecta</taxon>
        <taxon>Pterygota</taxon>
        <taxon>Neoptera</taxon>
        <taxon>Endopterygota</taxon>
        <taxon>Diptera</taxon>
        <taxon>Nematocera</taxon>
        <taxon>Culicoidea</taxon>
        <taxon>Culicidae</taxon>
        <taxon>Anophelinae</taxon>
        <taxon>Anopheles</taxon>
    </lineage>
</organism>
<dbReference type="EMBL" id="KE525420">
    <property type="protein sequence ID" value="KFB53511.1"/>
    <property type="molecule type" value="Genomic_DNA"/>
</dbReference>
<gene>
    <name evidence="2" type="ORF">ZHAS_00021738</name>
</gene>
<dbReference type="EMBL" id="ATLV01026892">
    <property type="status" value="NOT_ANNOTATED_CDS"/>
    <property type="molecule type" value="Genomic_DNA"/>
</dbReference>
<name>A0A084WTG7_ANOSI</name>
<proteinExistence type="predicted"/>
<evidence type="ECO:0000313" key="2">
    <source>
        <dbReference type="EMBL" id="KFB53511.1"/>
    </source>
</evidence>
<feature type="compositionally biased region" description="Basic and acidic residues" evidence="1">
    <location>
        <begin position="29"/>
        <end position="42"/>
    </location>
</feature>
<dbReference type="Proteomes" id="UP000030765">
    <property type="component" value="Unassembled WGS sequence"/>
</dbReference>
<dbReference type="EnsemblMetazoa" id="ASIC021738-RA">
    <property type="protein sequence ID" value="ASIC021738-PA"/>
    <property type="gene ID" value="ASIC021738"/>
</dbReference>
<dbReference type="VEuPathDB" id="VectorBase:ASIC021738"/>
<feature type="compositionally biased region" description="Polar residues" evidence="1">
    <location>
        <begin position="11"/>
        <end position="27"/>
    </location>
</feature>
<evidence type="ECO:0000313" key="3">
    <source>
        <dbReference type="EnsemblMetazoa" id="ASIC021738-PA"/>
    </source>
</evidence>
<accession>A0A084WTG7</accession>
<dbReference type="AlphaFoldDB" id="A0A084WTG7"/>
<evidence type="ECO:0000256" key="1">
    <source>
        <dbReference type="SAM" id="MobiDB-lite"/>
    </source>
</evidence>